<feature type="transmembrane region" description="Helical" evidence="7">
    <location>
        <begin position="335"/>
        <end position="356"/>
    </location>
</feature>
<dbReference type="PANTHER" id="PTHR22950">
    <property type="entry name" value="AMINO ACID TRANSPORTER"/>
    <property type="match status" value="1"/>
</dbReference>
<organism evidence="9 10">
    <name type="scientific">Exophiala mesophila</name>
    <name type="common">Black yeast-like fungus</name>
    <dbReference type="NCBI Taxonomy" id="212818"/>
    <lineage>
        <taxon>Eukaryota</taxon>
        <taxon>Fungi</taxon>
        <taxon>Dikarya</taxon>
        <taxon>Ascomycota</taxon>
        <taxon>Pezizomycotina</taxon>
        <taxon>Eurotiomycetes</taxon>
        <taxon>Chaetothyriomycetidae</taxon>
        <taxon>Chaetothyriales</taxon>
        <taxon>Herpotrichiellaceae</taxon>
        <taxon>Exophiala</taxon>
    </lineage>
</organism>
<feature type="transmembrane region" description="Helical" evidence="7">
    <location>
        <begin position="515"/>
        <end position="534"/>
    </location>
</feature>
<dbReference type="InterPro" id="IPR013057">
    <property type="entry name" value="AA_transpt_TM"/>
</dbReference>
<feature type="compositionally biased region" description="Polar residues" evidence="6">
    <location>
        <begin position="156"/>
        <end position="175"/>
    </location>
</feature>
<feature type="region of interest" description="Disordered" evidence="6">
    <location>
        <begin position="96"/>
        <end position="124"/>
    </location>
</feature>
<protein>
    <recommendedName>
        <fullName evidence="8">Amino acid transporter transmembrane domain-containing protein</fullName>
    </recommendedName>
</protein>
<dbReference type="RefSeq" id="XP_016222580.1">
    <property type="nucleotide sequence ID" value="XM_016370287.1"/>
</dbReference>
<feature type="transmembrane region" description="Helical" evidence="7">
    <location>
        <begin position="392"/>
        <end position="414"/>
    </location>
</feature>
<feature type="transmembrane region" description="Helical" evidence="7">
    <location>
        <begin position="287"/>
        <end position="308"/>
    </location>
</feature>
<name>A0A0D1XSE2_EXOME</name>
<feature type="region of interest" description="Disordered" evidence="6">
    <location>
        <begin position="139"/>
        <end position="197"/>
    </location>
</feature>
<evidence type="ECO:0000313" key="10">
    <source>
        <dbReference type="Proteomes" id="UP000054302"/>
    </source>
</evidence>
<feature type="transmembrane region" description="Helical" evidence="7">
    <location>
        <begin position="596"/>
        <end position="622"/>
    </location>
</feature>
<feature type="compositionally biased region" description="Acidic residues" evidence="6">
    <location>
        <begin position="108"/>
        <end position="117"/>
    </location>
</feature>
<keyword evidence="3 7" id="KW-0812">Transmembrane</keyword>
<keyword evidence="4 7" id="KW-1133">Transmembrane helix</keyword>
<comment type="subcellular location">
    <subcellularLocation>
        <location evidence="1">Membrane</location>
        <topology evidence="1">Multi-pass membrane protein</topology>
    </subcellularLocation>
</comment>
<dbReference type="Proteomes" id="UP000054302">
    <property type="component" value="Unassembled WGS sequence"/>
</dbReference>
<dbReference type="OMA" id="PMGIKYA"/>
<feature type="transmembrane region" description="Helical" evidence="7">
    <location>
        <begin position="368"/>
        <end position="385"/>
    </location>
</feature>
<evidence type="ECO:0000256" key="4">
    <source>
        <dbReference type="ARBA" id="ARBA00022989"/>
    </source>
</evidence>
<evidence type="ECO:0000313" key="9">
    <source>
        <dbReference type="EMBL" id="KIV91006.1"/>
    </source>
</evidence>
<evidence type="ECO:0000256" key="1">
    <source>
        <dbReference type="ARBA" id="ARBA00004141"/>
    </source>
</evidence>
<dbReference type="Pfam" id="PF01490">
    <property type="entry name" value="Aa_trans"/>
    <property type="match status" value="1"/>
</dbReference>
<dbReference type="HOGENOM" id="CLU_009646_8_1_1"/>
<dbReference type="OrthoDB" id="655540at2759"/>
<evidence type="ECO:0000256" key="2">
    <source>
        <dbReference type="ARBA" id="ARBA00008066"/>
    </source>
</evidence>
<dbReference type="STRING" id="212818.A0A0D1XSE2"/>
<evidence type="ECO:0000256" key="3">
    <source>
        <dbReference type="ARBA" id="ARBA00022692"/>
    </source>
</evidence>
<dbReference type="EMBL" id="KN847523">
    <property type="protein sequence ID" value="KIV91006.1"/>
    <property type="molecule type" value="Genomic_DNA"/>
</dbReference>
<feature type="compositionally biased region" description="Polar residues" evidence="6">
    <location>
        <begin position="183"/>
        <end position="197"/>
    </location>
</feature>
<dbReference type="PANTHER" id="PTHR22950:SF349">
    <property type="entry name" value="AMINO ACID TRANSPORTER TRANSMEMBRANE DOMAIN-CONTAINING PROTEIN"/>
    <property type="match status" value="1"/>
</dbReference>
<feature type="transmembrane region" description="Helical" evidence="7">
    <location>
        <begin position="634"/>
        <end position="656"/>
    </location>
</feature>
<comment type="similarity">
    <text evidence="2">Belongs to the amino acid/polyamine transporter 2 family.</text>
</comment>
<proteinExistence type="inferred from homology"/>
<dbReference type="GO" id="GO:0005774">
    <property type="term" value="C:vacuolar membrane"/>
    <property type="evidence" value="ECO:0007669"/>
    <property type="project" value="TreeGrafter"/>
</dbReference>
<evidence type="ECO:0000256" key="6">
    <source>
        <dbReference type="SAM" id="MobiDB-lite"/>
    </source>
</evidence>
<sequence>MSQRNKQPPSNWDAYERGRAGSFGSLESVPEGEPPLLSTSSPRDIFHRPSQDGGARLRRKSSIGKRFDSLRQMGGPNSIDNFAKSLQRAAGFREITPIRRGSVTLGDQDPEAGEGDGEQSTAEPNRSLLRQQLLHYDMGNDNSSAIQDEQPEAEATESTRLLPQQSRQTLKSISGSLAPGSFRGSQSQFGTSHGSISSKLTITARQRATILIMEQEEASRRALEDPDEEFKDDHPRLIEREVRPDGEVIERTVGESTVPQTIFNSTNVLIGVGILALPLGIRHAGWVIGIGFLTISALATSYTAKLLAKCLDTNTGSSTYGDIAFLAFDTWGRNLVESLFILELTGANVALVILFADSMSSLFAGLDNLTWKFIIALGLVPLNFVPFKYLSYTSVIGIFCCLGIVVIIFVDGLIKPRTPGSLREVATTYAFPENWALVPVSLGVIMAPWGGHSVFPAVYKDMRHPQKYGRAVRYTYIFTYGLDLSMAVLGYLMFGEKTMDEVTGNILRSTAYPEALSLVLVILIAIIPITKIPLTNRPIQDTVNKKLYIDLRQMDHKARVASEASWKHRLARGAICVVTNLVQLAFAIFFPDFDSLMALLGSLFCFTICIILPVGFYLKIFSEEGQEISKFERIGCWILMSVSTALAILGTVFAILPKDKTGAL</sequence>
<dbReference type="GO" id="GO:0015179">
    <property type="term" value="F:L-amino acid transmembrane transporter activity"/>
    <property type="evidence" value="ECO:0007669"/>
    <property type="project" value="TreeGrafter"/>
</dbReference>
<evidence type="ECO:0000256" key="5">
    <source>
        <dbReference type="ARBA" id="ARBA00023136"/>
    </source>
</evidence>
<feature type="transmembrane region" description="Helical" evidence="7">
    <location>
        <begin position="471"/>
        <end position="495"/>
    </location>
</feature>
<feature type="region of interest" description="Disordered" evidence="6">
    <location>
        <begin position="1"/>
        <end position="81"/>
    </location>
</feature>
<feature type="domain" description="Amino acid transporter transmembrane" evidence="8">
    <location>
        <begin position="255"/>
        <end position="655"/>
    </location>
</feature>
<evidence type="ECO:0000256" key="7">
    <source>
        <dbReference type="SAM" id="Phobius"/>
    </source>
</evidence>
<feature type="transmembrane region" description="Helical" evidence="7">
    <location>
        <begin position="434"/>
        <end position="459"/>
    </location>
</feature>
<keyword evidence="10" id="KW-1185">Reference proteome</keyword>
<keyword evidence="5 7" id="KW-0472">Membrane</keyword>
<dbReference type="VEuPathDB" id="FungiDB:PV10_05599"/>
<dbReference type="GeneID" id="27323444"/>
<feature type="transmembrane region" description="Helical" evidence="7">
    <location>
        <begin position="570"/>
        <end position="590"/>
    </location>
</feature>
<accession>A0A0D1XSE2</accession>
<gene>
    <name evidence="9" type="ORF">PV10_05599</name>
</gene>
<evidence type="ECO:0000259" key="8">
    <source>
        <dbReference type="Pfam" id="PF01490"/>
    </source>
</evidence>
<reference evidence="9 10" key="1">
    <citation type="submission" date="2015-01" db="EMBL/GenBank/DDBJ databases">
        <title>The Genome Sequence of Exophiala mesophila CBS40295.</title>
        <authorList>
            <consortium name="The Broad Institute Genomics Platform"/>
            <person name="Cuomo C."/>
            <person name="de Hoog S."/>
            <person name="Gorbushina A."/>
            <person name="Stielow B."/>
            <person name="Teixiera M."/>
            <person name="Abouelleil A."/>
            <person name="Chapman S.B."/>
            <person name="Priest M."/>
            <person name="Young S.K."/>
            <person name="Wortman J."/>
            <person name="Nusbaum C."/>
            <person name="Birren B."/>
        </authorList>
    </citation>
    <scope>NUCLEOTIDE SEQUENCE [LARGE SCALE GENOMIC DNA]</scope>
    <source>
        <strain evidence="9 10">CBS 40295</strain>
    </source>
</reference>
<dbReference type="AlphaFoldDB" id="A0A0D1XSE2"/>
<feature type="compositionally biased region" description="Polar residues" evidence="6">
    <location>
        <begin position="1"/>
        <end position="10"/>
    </location>
</feature>